<protein>
    <recommendedName>
        <fullName evidence="3">G domain-containing protein</fullName>
    </recommendedName>
</protein>
<evidence type="ECO:0000313" key="1">
    <source>
        <dbReference type="EMBL" id="KIK15291.1"/>
    </source>
</evidence>
<dbReference type="Gene3D" id="3.40.50.300">
    <property type="entry name" value="P-loop containing nucleotide triphosphate hydrolases"/>
    <property type="match status" value="1"/>
</dbReference>
<evidence type="ECO:0000313" key="2">
    <source>
        <dbReference type="Proteomes" id="UP000054018"/>
    </source>
</evidence>
<organism evidence="1 2">
    <name type="scientific">Pisolithus microcarpus 441</name>
    <dbReference type="NCBI Taxonomy" id="765257"/>
    <lineage>
        <taxon>Eukaryota</taxon>
        <taxon>Fungi</taxon>
        <taxon>Dikarya</taxon>
        <taxon>Basidiomycota</taxon>
        <taxon>Agaricomycotina</taxon>
        <taxon>Agaricomycetes</taxon>
        <taxon>Agaricomycetidae</taxon>
        <taxon>Boletales</taxon>
        <taxon>Sclerodermatineae</taxon>
        <taxon>Pisolithaceae</taxon>
        <taxon>Pisolithus</taxon>
    </lineage>
</organism>
<dbReference type="Proteomes" id="UP000054018">
    <property type="component" value="Unassembled WGS sequence"/>
</dbReference>
<dbReference type="HOGENOM" id="CLU_1111746_0_0_1"/>
<dbReference type="OrthoDB" id="8954335at2759"/>
<dbReference type="EMBL" id="KN833897">
    <property type="protein sequence ID" value="KIK15291.1"/>
    <property type="molecule type" value="Genomic_DNA"/>
</dbReference>
<reference evidence="2" key="2">
    <citation type="submission" date="2015-01" db="EMBL/GenBank/DDBJ databases">
        <title>Evolutionary Origins and Diversification of the Mycorrhizal Mutualists.</title>
        <authorList>
            <consortium name="DOE Joint Genome Institute"/>
            <consortium name="Mycorrhizal Genomics Consortium"/>
            <person name="Kohler A."/>
            <person name="Kuo A."/>
            <person name="Nagy L.G."/>
            <person name="Floudas D."/>
            <person name="Copeland A."/>
            <person name="Barry K.W."/>
            <person name="Cichocki N."/>
            <person name="Veneault-Fourrey C."/>
            <person name="LaButti K."/>
            <person name="Lindquist E.A."/>
            <person name="Lipzen A."/>
            <person name="Lundell T."/>
            <person name="Morin E."/>
            <person name="Murat C."/>
            <person name="Riley R."/>
            <person name="Ohm R."/>
            <person name="Sun H."/>
            <person name="Tunlid A."/>
            <person name="Henrissat B."/>
            <person name="Grigoriev I.V."/>
            <person name="Hibbett D.S."/>
            <person name="Martin F."/>
        </authorList>
    </citation>
    <scope>NUCLEOTIDE SEQUENCE [LARGE SCALE GENOMIC DNA]</scope>
    <source>
        <strain evidence="2">441</strain>
    </source>
</reference>
<dbReference type="SUPFAM" id="SSF52540">
    <property type="entry name" value="P-loop containing nucleoside triphosphate hydrolases"/>
    <property type="match status" value="1"/>
</dbReference>
<gene>
    <name evidence="1" type="ORF">PISMIDRAFT_329337</name>
</gene>
<name>A0A0C9YFA5_9AGAM</name>
<dbReference type="AlphaFoldDB" id="A0A0C9YFA5"/>
<proteinExistence type="predicted"/>
<evidence type="ECO:0008006" key="3">
    <source>
        <dbReference type="Google" id="ProtNLM"/>
    </source>
</evidence>
<reference evidence="1 2" key="1">
    <citation type="submission" date="2014-04" db="EMBL/GenBank/DDBJ databases">
        <authorList>
            <consortium name="DOE Joint Genome Institute"/>
            <person name="Kuo A."/>
            <person name="Kohler A."/>
            <person name="Costa M.D."/>
            <person name="Nagy L.G."/>
            <person name="Floudas D."/>
            <person name="Copeland A."/>
            <person name="Barry K.W."/>
            <person name="Cichocki N."/>
            <person name="Veneault-Fourrey C."/>
            <person name="LaButti K."/>
            <person name="Lindquist E.A."/>
            <person name="Lipzen A."/>
            <person name="Lundell T."/>
            <person name="Morin E."/>
            <person name="Murat C."/>
            <person name="Sun H."/>
            <person name="Tunlid A."/>
            <person name="Henrissat B."/>
            <person name="Grigoriev I.V."/>
            <person name="Hibbett D.S."/>
            <person name="Martin F."/>
            <person name="Nordberg H.P."/>
            <person name="Cantor M.N."/>
            <person name="Hua S.X."/>
        </authorList>
    </citation>
    <scope>NUCLEOTIDE SEQUENCE [LARGE SCALE GENOMIC DNA]</scope>
    <source>
        <strain evidence="1 2">441</strain>
    </source>
</reference>
<sequence length="218" mass="24158">MVPNPQLCCMFSVSLYERYSSFTASLYPGIMGSTGSGRGNFIDKLAEPEGARAPHDVGSRTRDIREHAVKLYDHCGYVFVDTPGFKDSARYSEAKNHRADPAVLEEAQKVTVKFRCGTSNTSAQVVSVSDVRHLCPRMTHDQDCIGPHVGAWVRAAARTPHHERISQHLYELVVRCDSIGGPGLADTYSRDASRTRTQRVGKVPRGCTITRRPMGRHD</sequence>
<keyword evidence="2" id="KW-1185">Reference proteome</keyword>
<dbReference type="InterPro" id="IPR027417">
    <property type="entry name" value="P-loop_NTPase"/>
</dbReference>
<accession>A0A0C9YFA5</accession>